<sequence>MTSCSMVSLCSLRVASCGIASPAAQKLNTGISRLSFPKDFIFGTSSAAAQYEGAAAEGGRKPSIWDHWCTLPDKIDDGSNPSITMDQYHRYKEDVRLLSDLGVNAYRFSISWTRLFPDGRVNPEGLAYYNSLINSLLEHGIKPFITIYHWDLPQALQESMGGWTNKEIVDKYVEFADICFAAFGDRVKHWITFNEPCHSLKYCYAEGIWPPGVKSDTEVYIAGHNTLLAHAAAVKRYREKYQAKQGGKIGISLDGFWYEPVYQIPQDVAASYRALDFNLGWFLSPVVYGYYPETMRANVGGRLPHFTEEEARNLMGSIDFLGLNYYTSMYVKDSPSDIWQPAGYNTDMRAKTLFDVDGIPIGPKAYETSWLSIVPWGFYKLLNYIKKEYNNPTIFVTENGFNQVHAPYKDSMDDNERIQYLTGHYTNMAQAIRDGADVQGHFIWSFLDCWEWKSGYTNHFGLFYVDRNTQDRLPKKSAYWVKNFLKPDRGLILPSATPPLVQPLGKNVALAPAQAVQAF</sequence>
<keyword evidence="7" id="KW-0732">Signal</keyword>
<feature type="active site" description="Nucleophile" evidence="5">
    <location>
        <position position="398"/>
    </location>
</feature>
<dbReference type="PANTHER" id="PTHR10353:SF36">
    <property type="entry name" value="LP05116P"/>
    <property type="match status" value="1"/>
</dbReference>
<evidence type="ECO:0000256" key="2">
    <source>
        <dbReference type="ARBA" id="ARBA00012744"/>
    </source>
</evidence>
<evidence type="ECO:0000313" key="9">
    <source>
        <dbReference type="Proteomes" id="UP000001514"/>
    </source>
</evidence>
<protein>
    <recommendedName>
        <fullName evidence="2">beta-glucosidase</fullName>
        <ecNumber evidence="2">3.2.1.21</ecNumber>
    </recommendedName>
</protein>
<dbReference type="OrthoDB" id="65569at2759"/>
<evidence type="ECO:0000256" key="6">
    <source>
        <dbReference type="RuleBase" id="RU003690"/>
    </source>
</evidence>
<gene>
    <name evidence="8" type="ORF">SELMODRAFT_151109</name>
</gene>
<dbReference type="OMA" id="IWDSASH"/>
<dbReference type="eggNOG" id="KOG0626">
    <property type="taxonomic scope" value="Eukaryota"/>
</dbReference>
<keyword evidence="3" id="KW-0378">Hydrolase</keyword>
<dbReference type="SUPFAM" id="SSF51445">
    <property type="entry name" value="(Trans)glycosidases"/>
    <property type="match status" value="1"/>
</dbReference>
<dbReference type="InterPro" id="IPR017853">
    <property type="entry name" value="GH"/>
</dbReference>
<dbReference type="STRING" id="88036.D8RYS2"/>
<keyword evidence="4" id="KW-0326">Glycosidase</keyword>
<dbReference type="FunFam" id="3.20.20.80:FF:000041">
    <property type="entry name" value="Beta-glucosidase 7"/>
    <property type="match status" value="1"/>
</dbReference>
<dbReference type="Pfam" id="PF00232">
    <property type="entry name" value="Glyco_hydro_1"/>
    <property type="match status" value="1"/>
</dbReference>
<feature type="signal peptide" evidence="7">
    <location>
        <begin position="1"/>
        <end position="17"/>
    </location>
</feature>
<evidence type="ECO:0000256" key="7">
    <source>
        <dbReference type="SAM" id="SignalP"/>
    </source>
</evidence>
<name>D8RYS2_SELML</name>
<feature type="chain" id="PRO_5003122244" description="beta-glucosidase" evidence="7">
    <location>
        <begin position="18"/>
        <end position="519"/>
    </location>
</feature>
<dbReference type="PROSITE" id="PS00572">
    <property type="entry name" value="GLYCOSYL_HYDROL_F1_1"/>
    <property type="match status" value="1"/>
</dbReference>
<reference evidence="8 9" key="1">
    <citation type="journal article" date="2011" name="Science">
        <title>The Selaginella genome identifies genetic changes associated with the evolution of vascular plants.</title>
        <authorList>
            <person name="Banks J.A."/>
            <person name="Nishiyama T."/>
            <person name="Hasebe M."/>
            <person name="Bowman J.L."/>
            <person name="Gribskov M."/>
            <person name="dePamphilis C."/>
            <person name="Albert V.A."/>
            <person name="Aono N."/>
            <person name="Aoyama T."/>
            <person name="Ambrose B.A."/>
            <person name="Ashton N.W."/>
            <person name="Axtell M.J."/>
            <person name="Barker E."/>
            <person name="Barker M.S."/>
            <person name="Bennetzen J.L."/>
            <person name="Bonawitz N.D."/>
            <person name="Chapple C."/>
            <person name="Cheng C."/>
            <person name="Correa L.G."/>
            <person name="Dacre M."/>
            <person name="DeBarry J."/>
            <person name="Dreyer I."/>
            <person name="Elias M."/>
            <person name="Engstrom E.M."/>
            <person name="Estelle M."/>
            <person name="Feng L."/>
            <person name="Finet C."/>
            <person name="Floyd S.K."/>
            <person name="Frommer W.B."/>
            <person name="Fujita T."/>
            <person name="Gramzow L."/>
            <person name="Gutensohn M."/>
            <person name="Harholt J."/>
            <person name="Hattori M."/>
            <person name="Heyl A."/>
            <person name="Hirai T."/>
            <person name="Hiwatashi Y."/>
            <person name="Ishikawa M."/>
            <person name="Iwata M."/>
            <person name="Karol K.G."/>
            <person name="Koehler B."/>
            <person name="Kolukisaoglu U."/>
            <person name="Kubo M."/>
            <person name="Kurata T."/>
            <person name="Lalonde S."/>
            <person name="Li K."/>
            <person name="Li Y."/>
            <person name="Litt A."/>
            <person name="Lyons E."/>
            <person name="Manning G."/>
            <person name="Maruyama T."/>
            <person name="Michael T.P."/>
            <person name="Mikami K."/>
            <person name="Miyazaki S."/>
            <person name="Morinaga S."/>
            <person name="Murata T."/>
            <person name="Mueller-Roeber B."/>
            <person name="Nelson D.R."/>
            <person name="Obara M."/>
            <person name="Oguri Y."/>
            <person name="Olmstead R.G."/>
            <person name="Onodera N."/>
            <person name="Petersen B.L."/>
            <person name="Pils B."/>
            <person name="Prigge M."/>
            <person name="Rensing S.A."/>
            <person name="Riano-Pachon D.M."/>
            <person name="Roberts A.W."/>
            <person name="Sato Y."/>
            <person name="Scheller H.V."/>
            <person name="Schulz B."/>
            <person name="Schulz C."/>
            <person name="Shakirov E.V."/>
            <person name="Shibagaki N."/>
            <person name="Shinohara N."/>
            <person name="Shippen D.E."/>
            <person name="Soerensen I."/>
            <person name="Sotooka R."/>
            <person name="Sugimoto N."/>
            <person name="Sugita M."/>
            <person name="Sumikawa N."/>
            <person name="Tanurdzic M."/>
            <person name="Theissen G."/>
            <person name="Ulvskov P."/>
            <person name="Wakazuki S."/>
            <person name="Weng J.K."/>
            <person name="Willats W.W."/>
            <person name="Wipf D."/>
            <person name="Wolf P.G."/>
            <person name="Yang L."/>
            <person name="Zimmer A.D."/>
            <person name="Zhu Q."/>
            <person name="Mitros T."/>
            <person name="Hellsten U."/>
            <person name="Loque D."/>
            <person name="Otillar R."/>
            <person name="Salamov A."/>
            <person name="Schmutz J."/>
            <person name="Shapiro H."/>
            <person name="Lindquist E."/>
            <person name="Lucas S."/>
            <person name="Rokhsar D."/>
            <person name="Grigoriev I.V."/>
        </authorList>
    </citation>
    <scope>NUCLEOTIDE SEQUENCE [LARGE SCALE GENOMIC DNA]</scope>
</reference>
<proteinExistence type="inferred from homology"/>
<evidence type="ECO:0000256" key="1">
    <source>
        <dbReference type="ARBA" id="ARBA00010838"/>
    </source>
</evidence>
<dbReference type="Gene3D" id="3.20.20.80">
    <property type="entry name" value="Glycosidases"/>
    <property type="match status" value="1"/>
</dbReference>
<dbReference type="AlphaFoldDB" id="D8RYS2"/>
<dbReference type="Gramene" id="EFJ22622">
    <property type="protein sequence ID" value="EFJ22622"/>
    <property type="gene ID" value="SELMODRAFT_151109"/>
</dbReference>
<dbReference type="GO" id="GO:0005975">
    <property type="term" value="P:carbohydrate metabolic process"/>
    <property type="evidence" value="ECO:0007669"/>
    <property type="project" value="InterPro"/>
</dbReference>
<accession>D8RYS2</accession>
<dbReference type="PRINTS" id="PR00131">
    <property type="entry name" value="GLHYDRLASE1"/>
</dbReference>
<evidence type="ECO:0000313" key="8">
    <source>
        <dbReference type="EMBL" id="EFJ22622.1"/>
    </source>
</evidence>
<keyword evidence="9" id="KW-1185">Reference proteome</keyword>
<dbReference type="KEGG" id="smo:SELMODRAFT_151109"/>
<dbReference type="InParanoid" id="D8RYS2"/>
<dbReference type="PANTHER" id="PTHR10353">
    <property type="entry name" value="GLYCOSYL HYDROLASE"/>
    <property type="match status" value="1"/>
</dbReference>
<dbReference type="InterPro" id="IPR018120">
    <property type="entry name" value="Glyco_hydro_1_AS"/>
</dbReference>
<evidence type="ECO:0000256" key="3">
    <source>
        <dbReference type="ARBA" id="ARBA00022801"/>
    </source>
</evidence>
<dbReference type="GO" id="GO:0008422">
    <property type="term" value="F:beta-glucosidase activity"/>
    <property type="evidence" value="ECO:0000318"/>
    <property type="project" value="GO_Central"/>
</dbReference>
<dbReference type="EC" id="3.2.1.21" evidence="2"/>
<dbReference type="EMBL" id="GL377595">
    <property type="protein sequence ID" value="EFJ22622.1"/>
    <property type="molecule type" value="Genomic_DNA"/>
</dbReference>
<dbReference type="InterPro" id="IPR001360">
    <property type="entry name" value="Glyco_hydro_1"/>
</dbReference>
<comment type="similarity">
    <text evidence="1 6">Belongs to the glycosyl hydrolase 1 family.</text>
</comment>
<dbReference type="Proteomes" id="UP000001514">
    <property type="component" value="Unassembled WGS sequence"/>
</dbReference>
<organism evidence="9">
    <name type="scientific">Selaginella moellendorffii</name>
    <name type="common">Spikemoss</name>
    <dbReference type="NCBI Taxonomy" id="88036"/>
    <lineage>
        <taxon>Eukaryota</taxon>
        <taxon>Viridiplantae</taxon>
        <taxon>Streptophyta</taxon>
        <taxon>Embryophyta</taxon>
        <taxon>Tracheophyta</taxon>
        <taxon>Lycopodiopsida</taxon>
        <taxon>Selaginellales</taxon>
        <taxon>Selaginellaceae</taxon>
        <taxon>Selaginella</taxon>
    </lineage>
</organism>
<evidence type="ECO:0000256" key="4">
    <source>
        <dbReference type="ARBA" id="ARBA00023295"/>
    </source>
</evidence>
<dbReference type="HOGENOM" id="CLU_001859_1_0_1"/>
<evidence type="ECO:0000256" key="5">
    <source>
        <dbReference type="PROSITE-ProRule" id="PRU10055"/>
    </source>
</evidence>